<evidence type="ECO:0000256" key="1">
    <source>
        <dbReference type="SAM" id="Coils"/>
    </source>
</evidence>
<keyword evidence="1" id="KW-0175">Coiled coil</keyword>
<sequence length="144" mass="16974">MMKLQYKDLKGTAEFLKRMSLKGKQSIHRMRVVKVLEEQNQQFLEEELELVKTFAEIDDQGELVQAQGGGFKIKEDKDKREFKKQQEELYQEYFTVGDKNLETALKTVEEIVNDYNEELSDKDAEAHFLLVESFENVEKKESDE</sequence>
<evidence type="ECO:0000313" key="2">
    <source>
        <dbReference type="EMBL" id="GAE31930.1"/>
    </source>
</evidence>
<dbReference type="OrthoDB" id="2194466at2"/>
<name>W4QIJ8_9BACI</name>
<protein>
    <submittedName>
        <fullName evidence="2">Uncharacterized protein</fullName>
    </submittedName>
</protein>
<comment type="caution">
    <text evidence="2">The sequence shown here is derived from an EMBL/GenBank/DDBJ whole genome shotgun (WGS) entry which is preliminary data.</text>
</comment>
<dbReference type="RefSeq" id="WP_035346146.1">
    <property type="nucleotide sequence ID" value="NZ_BAUU01000026.1"/>
</dbReference>
<reference evidence="2" key="1">
    <citation type="journal article" date="2014" name="Genome Announc.">
        <title>Draft Genome Sequences of Three Alkaliphilic Bacillus Strains, Bacillus wakoensis JCM 9140T, Bacillus akibai JCM 9157T, and Bacillus hemicellulosilyticus JCM 9152T.</title>
        <authorList>
            <person name="Yuki M."/>
            <person name="Oshima K."/>
            <person name="Suda W."/>
            <person name="Oshida Y."/>
            <person name="Kitamura K."/>
            <person name="Iida T."/>
            <person name="Hattori M."/>
            <person name="Ohkuma M."/>
        </authorList>
    </citation>
    <scope>NUCLEOTIDE SEQUENCE [LARGE SCALE GENOMIC DNA]</scope>
    <source>
        <strain evidence="2">JCM 9152</strain>
    </source>
</reference>
<gene>
    <name evidence="2" type="ORF">JCM9152_3430</name>
</gene>
<keyword evidence="3" id="KW-1185">Reference proteome</keyword>
<dbReference type="AlphaFoldDB" id="W4QIJ8"/>
<dbReference type="EMBL" id="BAUU01000026">
    <property type="protein sequence ID" value="GAE31930.1"/>
    <property type="molecule type" value="Genomic_DNA"/>
</dbReference>
<organism evidence="2 3">
    <name type="scientific">Halalkalibacter hemicellulosilyticusJCM 9152</name>
    <dbReference type="NCBI Taxonomy" id="1236971"/>
    <lineage>
        <taxon>Bacteria</taxon>
        <taxon>Bacillati</taxon>
        <taxon>Bacillota</taxon>
        <taxon>Bacilli</taxon>
        <taxon>Bacillales</taxon>
        <taxon>Bacillaceae</taxon>
        <taxon>Halalkalibacter</taxon>
    </lineage>
</organism>
<accession>W4QIJ8</accession>
<dbReference type="Proteomes" id="UP000018895">
    <property type="component" value="Unassembled WGS sequence"/>
</dbReference>
<evidence type="ECO:0000313" key="3">
    <source>
        <dbReference type="Proteomes" id="UP000018895"/>
    </source>
</evidence>
<dbReference type="STRING" id="1236971.JCM9152_3430"/>
<feature type="coiled-coil region" evidence="1">
    <location>
        <begin position="98"/>
        <end position="125"/>
    </location>
</feature>
<proteinExistence type="predicted"/>